<evidence type="ECO:0000256" key="2">
    <source>
        <dbReference type="ARBA" id="ARBA00007279"/>
    </source>
</evidence>
<feature type="transmembrane region" description="Helical" evidence="6">
    <location>
        <begin position="78"/>
        <end position="101"/>
    </location>
</feature>
<dbReference type="AlphaFoldDB" id="A0A553NDP9"/>
<evidence type="ECO:0000256" key="3">
    <source>
        <dbReference type="ARBA" id="ARBA00022692"/>
    </source>
</evidence>
<protein>
    <submittedName>
        <fullName evidence="7">Uncharacterized protein</fullName>
    </submittedName>
</protein>
<dbReference type="Pfam" id="PF09775">
    <property type="entry name" value="Keratin_assoc"/>
    <property type="match status" value="1"/>
</dbReference>
<evidence type="ECO:0000313" key="7">
    <source>
        <dbReference type="EMBL" id="TRY63574.1"/>
    </source>
</evidence>
<comment type="caution">
    <text evidence="7">The sequence shown here is derived from an EMBL/GenBank/DDBJ whole genome shotgun (WGS) entry which is preliminary data.</text>
</comment>
<evidence type="ECO:0000256" key="1">
    <source>
        <dbReference type="ARBA" id="ARBA00004141"/>
    </source>
</evidence>
<keyword evidence="5 6" id="KW-0472">Membrane</keyword>
<evidence type="ECO:0000256" key="6">
    <source>
        <dbReference type="SAM" id="Phobius"/>
    </source>
</evidence>
<evidence type="ECO:0000256" key="5">
    <source>
        <dbReference type="ARBA" id="ARBA00023136"/>
    </source>
</evidence>
<gene>
    <name evidence="7" type="ORF">TCAL_00411</name>
</gene>
<proteinExistence type="inferred from homology"/>
<feature type="transmembrane region" description="Helical" evidence="6">
    <location>
        <begin position="38"/>
        <end position="58"/>
    </location>
</feature>
<dbReference type="OMA" id="ITIYYMN"/>
<dbReference type="EMBL" id="VCGU01000458">
    <property type="protein sequence ID" value="TRY63574.1"/>
    <property type="molecule type" value="Genomic_DNA"/>
</dbReference>
<dbReference type="GO" id="GO:0016020">
    <property type="term" value="C:membrane"/>
    <property type="evidence" value="ECO:0007669"/>
    <property type="project" value="UniProtKB-SubCell"/>
</dbReference>
<dbReference type="Proteomes" id="UP000318571">
    <property type="component" value="Chromosome 10"/>
</dbReference>
<keyword evidence="4 6" id="KW-1133">Transmembrane helix</keyword>
<sequence>MTLNESASAVVSLVFAVLTFSSMQIFKLQFQSSQGGTILGGLTGSLIFVFLLTTLNNLERVIFGKGFQAKWFEVGLSLVMAVMASAAVHRVSASTCFLFSLGMLYGMAKIAQDAYGLGSVGSSGHAHHDKGKKKK</sequence>
<organism evidence="7 8">
    <name type="scientific">Tigriopus californicus</name>
    <name type="common">Marine copepod</name>
    <dbReference type="NCBI Taxonomy" id="6832"/>
    <lineage>
        <taxon>Eukaryota</taxon>
        <taxon>Metazoa</taxon>
        <taxon>Ecdysozoa</taxon>
        <taxon>Arthropoda</taxon>
        <taxon>Crustacea</taxon>
        <taxon>Multicrustacea</taxon>
        <taxon>Hexanauplia</taxon>
        <taxon>Copepoda</taxon>
        <taxon>Harpacticoida</taxon>
        <taxon>Harpacticidae</taxon>
        <taxon>Tigriopus</taxon>
    </lineage>
</organism>
<feature type="transmembrane region" description="Helical" evidence="6">
    <location>
        <begin position="6"/>
        <end position="26"/>
    </location>
</feature>
<reference evidence="7 8" key="1">
    <citation type="journal article" date="2018" name="Nat. Ecol. Evol.">
        <title>Genomic signatures of mitonuclear coevolution across populations of Tigriopus californicus.</title>
        <authorList>
            <person name="Barreto F.S."/>
            <person name="Watson E.T."/>
            <person name="Lima T.G."/>
            <person name="Willett C.S."/>
            <person name="Edmands S."/>
            <person name="Li W."/>
            <person name="Burton R.S."/>
        </authorList>
    </citation>
    <scope>NUCLEOTIDE SEQUENCE [LARGE SCALE GENOMIC DNA]</scope>
    <source>
        <strain evidence="7 8">San Diego</strain>
    </source>
</reference>
<comment type="similarity">
    <text evidence="2">Belongs to the KRTCAP2 family.</text>
</comment>
<dbReference type="STRING" id="6832.A0A553NDP9"/>
<name>A0A553NDP9_TIGCA</name>
<comment type="subcellular location">
    <subcellularLocation>
        <location evidence="1">Membrane</location>
        <topology evidence="1">Multi-pass membrane protein</topology>
    </subcellularLocation>
</comment>
<accession>A0A553NDP9</accession>
<dbReference type="InterPro" id="IPR018614">
    <property type="entry name" value="KRTCAP2"/>
</dbReference>
<evidence type="ECO:0000313" key="8">
    <source>
        <dbReference type="Proteomes" id="UP000318571"/>
    </source>
</evidence>
<evidence type="ECO:0000256" key="4">
    <source>
        <dbReference type="ARBA" id="ARBA00022989"/>
    </source>
</evidence>
<dbReference type="PANTHER" id="PTHR32001">
    <property type="entry name" value="KERATINOCYTE-ASSOCIATED PROTEIN 2"/>
    <property type="match status" value="1"/>
</dbReference>
<keyword evidence="3 6" id="KW-0812">Transmembrane</keyword>
<dbReference type="PANTHER" id="PTHR32001:SF1">
    <property type="entry name" value="KERATINOCYTE-ASSOCIATED PROTEIN 2"/>
    <property type="match status" value="1"/>
</dbReference>
<keyword evidence="8" id="KW-1185">Reference proteome</keyword>